<evidence type="ECO:0000256" key="1">
    <source>
        <dbReference type="ARBA" id="ARBA00001974"/>
    </source>
</evidence>
<dbReference type="InterPro" id="IPR023753">
    <property type="entry name" value="FAD/NAD-binding_dom"/>
</dbReference>
<feature type="region of interest" description="Disordered" evidence="5">
    <location>
        <begin position="425"/>
        <end position="448"/>
    </location>
</feature>
<comment type="cofactor">
    <cofactor evidence="1">
        <name>FAD</name>
        <dbReference type="ChEBI" id="CHEBI:57692"/>
    </cofactor>
</comment>
<dbReference type="PRINTS" id="PR00411">
    <property type="entry name" value="PNDRDTASEI"/>
</dbReference>
<dbReference type="SUPFAM" id="SSF51905">
    <property type="entry name" value="FAD/NAD(P)-binding domain"/>
    <property type="match status" value="1"/>
</dbReference>
<comment type="similarity">
    <text evidence="2">Belongs to the FAD-dependent oxidoreductase family.</text>
</comment>
<dbReference type="PANTHER" id="PTHR43429">
    <property type="entry name" value="PYRIDINE NUCLEOTIDE-DISULFIDE OXIDOREDUCTASE DOMAIN-CONTAINING"/>
    <property type="match status" value="1"/>
</dbReference>
<evidence type="ECO:0000256" key="4">
    <source>
        <dbReference type="ARBA" id="ARBA00022827"/>
    </source>
</evidence>
<evidence type="ECO:0000256" key="2">
    <source>
        <dbReference type="ARBA" id="ARBA00006442"/>
    </source>
</evidence>
<comment type="caution">
    <text evidence="7">The sequence shown here is derived from an EMBL/GenBank/DDBJ whole genome shotgun (WGS) entry which is preliminary data.</text>
</comment>
<evidence type="ECO:0000313" key="8">
    <source>
        <dbReference type="Proteomes" id="UP001165652"/>
    </source>
</evidence>
<reference evidence="7" key="2">
    <citation type="submission" date="2023-02" db="EMBL/GenBank/DDBJ databases">
        <authorList>
            <person name="Rayyan A."/>
            <person name="Meyer T."/>
            <person name="Kyndt J.A."/>
        </authorList>
    </citation>
    <scope>NUCLEOTIDE SEQUENCE</scope>
    <source>
        <strain evidence="7">DSM 9987</strain>
    </source>
</reference>
<dbReference type="InterPro" id="IPR036188">
    <property type="entry name" value="FAD/NAD-bd_sf"/>
</dbReference>
<evidence type="ECO:0000259" key="6">
    <source>
        <dbReference type="Pfam" id="PF07992"/>
    </source>
</evidence>
<dbReference type="Pfam" id="PF07992">
    <property type="entry name" value="Pyr_redox_2"/>
    <property type="match status" value="1"/>
</dbReference>
<dbReference type="Gene3D" id="3.50.50.60">
    <property type="entry name" value="FAD/NAD(P)-binding domain"/>
    <property type="match status" value="2"/>
</dbReference>
<evidence type="ECO:0000313" key="7">
    <source>
        <dbReference type="EMBL" id="MDC7788800.1"/>
    </source>
</evidence>
<protein>
    <submittedName>
        <fullName evidence="7">NAD(P)/FAD-dependent oxidoreductase</fullName>
    </submittedName>
</protein>
<gene>
    <name evidence="7" type="ORF">PQJ73_24205</name>
</gene>
<feature type="compositionally biased region" description="Low complexity" evidence="5">
    <location>
        <begin position="437"/>
        <end position="448"/>
    </location>
</feature>
<dbReference type="PRINTS" id="PR00368">
    <property type="entry name" value="FADPNR"/>
</dbReference>
<dbReference type="InterPro" id="IPR050260">
    <property type="entry name" value="FAD-bd_OxRdtase"/>
</dbReference>
<accession>A0ABT5JGG2</accession>
<dbReference type="RefSeq" id="WP_272779631.1">
    <property type="nucleotide sequence ID" value="NZ_JAQQLI010000052.1"/>
</dbReference>
<proteinExistence type="inferred from homology"/>
<reference evidence="7" key="1">
    <citation type="journal article" date="2023" name="Microbiol Resour">
        <title>Genome Sequences of Rhodoplanes serenus and Two Thermotolerant Strains, Rhodoplanes tepidamans and 'Rhodoplanes cryptolactis,' Further Refine the Genus.</title>
        <authorList>
            <person name="Rayyan A.A."/>
            <person name="Kyndt J.A."/>
        </authorList>
    </citation>
    <scope>NUCLEOTIDE SEQUENCE</scope>
    <source>
        <strain evidence="7">DSM 9987</strain>
    </source>
</reference>
<dbReference type="PANTHER" id="PTHR43429:SF3">
    <property type="entry name" value="NITRITE REDUCTASE [NAD(P)H]"/>
    <property type="match status" value="1"/>
</dbReference>
<keyword evidence="3" id="KW-0285">Flavoprotein</keyword>
<dbReference type="Proteomes" id="UP001165652">
    <property type="component" value="Unassembled WGS sequence"/>
</dbReference>
<name>A0ABT5JGG2_RHOTP</name>
<organism evidence="7 8">
    <name type="scientific">Rhodoplanes tepidamans</name>
    <name type="common">Rhodoplanes cryptolactis</name>
    <dbReference type="NCBI Taxonomy" id="200616"/>
    <lineage>
        <taxon>Bacteria</taxon>
        <taxon>Pseudomonadati</taxon>
        <taxon>Pseudomonadota</taxon>
        <taxon>Alphaproteobacteria</taxon>
        <taxon>Hyphomicrobiales</taxon>
        <taxon>Nitrobacteraceae</taxon>
        <taxon>Rhodoplanes</taxon>
    </lineage>
</organism>
<keyword evidence="4" id="KW-0274">FAD</keyword>
<evidence type="ECO:0000256" key="5">
    <source>
        <dbReference type="SAM" id="MobiDB-lite"/>
    </source>
</evidence>
<evidence type="ECO:0000256" key="3">
    <source>
        <dbReference type="ARBA" id="ARBA00022630"/>
    </source>
</evidence>
<keyword evidence="8" id="KW-1185">Reference proteome</keyword>
<dbReference type="EMBL" id="JAQQLI010000052">
    <property type="protein sequence ID" value="MDC7788800.1"/>
    <property type="molecule type" value="Genomic_DNA"/>
</dbReference>
<feature type="domain" description="FAD/NAD(P)-binding" evidence="6">
    <location>
        <begin position="6"/>
        <end position="302"/>
    </location>
</feature>
<sequence>MRNGRFVILGNGGAAVSAAEAARLSGYRGEILLVSDVAEPAFNPMLSPYYFKGKIPWAGCYPLAAGFYRDHDVACRLGEPVVALDPDRRRITLGDGRTVAYDACLIATGAAPAVPPIPGLRESAHAFTLRNAASARRLDEQMLTARRAIVFGVSLVGMKMAEILARRGIAVVLLGRGRQVLSRGTHPAVAAVLRRYIEARGVDVRLGCTIAGVEDTGNGVLCRLSDGTTEPADILLVCTGIRPNLAFLDCGQVTIDQAVLTDERMRTSADGLYAAGDACQALNPITGRHDWLGTWGNACAQGRVAGRQVAGVDAALPGALPQHVSPFFDWTYAHVGDIQPGDGDVRHVAFGDAEDGGYALFSFRDGIVTGANMINCAHLAGPLKSAILRGARGDERLLRGGDGHPLAAAESILDGCRLGRLDHRQHDGGAGGRRARPAVTAAGAFSPP</sequence>